<accession>A0A9W6YNC2</accession>
<evidence type="ECO:0000256" key="1">
    <source>
        <dbReference type="SAM" id="MobiDB-lite"/>
    </source>
</evidence>
<keyword evidence="3" id="KW-1185">Reference proteome</keyword>
<evidence type="ECO:0000313" key="2">
    <source>
        <dbReference type="EMBL" id="GMG20716.1"/>
    </source>
</evidence>
<reference evidence="2" key="1">
    <citation type="submission" date="2023-04" db="EMBL/GenBank/DDBJ databases">
        <title>Ambrosiozyma monospora NBRC 1965.</title>
        <authorList>
            <person name="Ichikawa N."/>
            <person name="Sato H."/>
            <person name="Tonouchi N."/>
        </authorList>
    </citation>
    <scope>NUCLEOTIDE SEQUENCE</scope>
    <source>
        <strain evidence="2">NBRC 1965</strain>
    </source>
</reference>
<proteinExistence type="predicted"/>
<protein>
    <submittedName>
        <fullName evidence="2">Unnamed protein product</fullName>
    </submittedName>
</protein>
<evidence type="ECO:0000313" key="3">
    <source>
        <dbReference type="Proteomes" id="UP001165063"/>
    </source>
</evidence>
<organism evidence="2 3">
    <name type="scientific">Ambrosiozyma monospora</name>
    <name type="common">Yeast</name>
    <name type="synonym">Endomycopsis monosporus</name>
    <dbReference type="NCBI Taxonomy" id="43982"/>
    <lineage>
        <taxon>Eukaryota</taxon>
        <taxon>Fungi</taxon>
        <taxon>Dikarya</taxon>
        <taxon>Ascomycota</taxon>
        <taxon>Saccharomycotina</taxon>
        <taxon>Pichiomycetes</taxon>
        <taxon>Pichiales</taxon>
        <taxon>Pichiaceae</taxon>
        <taxon>Ambrosiozyma</taxon>
    </lineage>
</organism>
<dbReference type="EMBL" id="BSXU01000451">
    <property type="protein sequence ID" value="GMG20716.1"/>
    <property type="molecule type" value="Genomic_DNA"/>
</dbReference>
<comment type="caution">
    <text evidence="2">The sequence shown here is derived from an EMBL/GenBank/DDBJ whole genome shotgun (WGS) entry which is preliminary data.</text>
</comment>
<feature type="region of interest" description="Disordered" evidence="1">
    <location>
        <begin position="32"/>
        <end position="52"/>
    </location>
</feature>
<dbReference type="Proteomes" id="UP001165063">
    <property type="component" value="Unassembled WGS sequence"/>
</dbReference>
<gene>
    <name evidence="2" type="ORF">Amon01_000144200</name>
</gene>
<dbReference type="AlphaFoldDB" id="A0A9W6YNC2"/>
<feature type="compositionally biased region" description="Polar residues" evidence="1">
    <location>
        <begin position="36"/>
        <end position="46"/>
    </location>
</feature>
<sequence>MMMRCAKFKFELENDRVVFNMFTCSHSHSNSNSNSFQIPTHPNSKFQPMHVHGNHTGARAQLRPYAMCHVPYAMPDSNL</sequence>
<name>A0A9W6YNC2_AMBMO</name>